<gene>
    <name evidence="8" type="ORF">ACFSW6_05395</name>
</gene>
<evidence type="ECO:0000256" key="2">
    <source>
        <dbReference type="ARBA" id="ARBA00022475"/>
    </source>
</evidence>
<feature type="transmembrane region" description="Helical" evidence="6">
    <location>
        <begin position="259"/>
        <end position="282"/>
    </location>
</feature>
<dbReference type="RefSeq" id="WP_083526550.1">
    <property type="nucleotide sequence ID" value="NZ_BCNT01000004.1"/>
</dbReference>
<evidence type="ECO:0000313" key="9">
    <source>
        <dbReference type="Proteomes" id="UP001597463"/>
    </source>
</evidence>
<evidence type="ECO:0000256" key="5">
    <source>
        <dbReference type="ARBA" id="ARBA00023136"/>
    </source>
</evidence>
<protein>
    <submittedName>
        <fullName evidence="8">DMT family transporter</fullName>
    </submittedName>
</protein>
<feature type="domain" description="EamA" evidence="7">
    <location>
        <begin position="174"/>
        <end position="306"/>
    </location>
</feature>
<feature type="transmembrane region" description="Helical" evidence="6">
    <location>
        <begin position="114"/>
        <end position="131"/>
    </location>
</feature>
<dbReference type="InterPro" id="IPR037185">
    <property type="entry name" value="EmrE-like"/>
</dbReference>
<feature type="transmembrane region" description="Helical" evidence="6">
    <location>
        <begin position="12"/>
        <end position="36"/>
    </location>
</feature>
<feature type="transmembrane region" description="Helical" evidence="6">
    <location>
        <begin position="48"/>
        <end position="70"/>
    </location>
</feature>
<evidence type="ECO:0000259" key="7">
    <source>
        <dbReference type="Pfam" id="PF00892"/>
    </source>
</evidence>
<keyword evidence="4 6" id="KW-1133">Transmembrane helix</keyword>
<feature type="domain" description="EamA" evidence="7">
    <location>
        <begin position="25"/>
        <end position="159"/>
    </location>
</feature>
<evidence type="ECO:0000256" key="4">
    <source>
        <dbReference type="ARBA" id="ARBA00022989"/>
    </source>
</evidence>
<organism evidence="8 9">
    <name type="scientific">Comamonas terrae</name>
    <dbReference type="NCBI Taxonomy" id="673548"/>
    <lineage>
        <taxon>Bacteria</taxon>
        <taxon>Pseudomonadati</taxon>
        <taxon>Pseudomonadota</taxon>
        <taxon>Betaproteobacteria</taxon>
        <taxon>Burkholderiales</taxon>
        <taxon>Comamonadaceae</taxon>
        <taxon>Comamonas</taxon>
    </lineage>
</organism>
<keyword evidence="3 6" id="KW-0812">Transmembrane</keyword>
<dbReference type="EMBL" id="JBHUMV010000002">
    <property type="protein sequence ID" value="MFD2753510.1"/>
    <property type="molecule type" value="Genomic_DNA"/>
</dbReference>
<accession>A0ABW5UJ64</accession>
<feature type="transmembrane region" description="Helical" evidence="6">
    <location>
        <begin position="288"/>
        <end position="306"/>
    </location>
</feature>
<feature type="transmembrane region" description="Helical" evidence="6">
    <location>
        <begin position="143"/>
        <end position="162"/>
    </location>
</feature>
<dbReference type="Proteomes" id="UP001597463">
    <property type="component" value="Unassembled WGS sequence"/>
</dbReference>
<dbReference type="InterPro" id="IPR051258">
    <property type="entry name" value="Diverse_Substrate_Transporter"/>
</dbReference>
<evidence type="ECO:0000256" key="1">
    <source>
        <dbReference type="ARBA" id="ARBA00004651"/>
    </source>
</evidence>
<proteinExistence type="predicted"/>
<evidence type="ECO:0000313" key="8">
    <source>
        <dbReference type="EMBL" id="MFD2753510.1"/>
    </source>
</evidence>
<dbReference type="Pfam" id="PF00892">
    <property type="entry name" value="EamA"/>
    <property type="match status" value="2"/>
</dbReference>
<comment type="caution">
    <text evidence="8">The sequence shown here is derived from an EMBL/GenBank/DDBJ whole genome shotgun (WGS) entry which is preliminary data.</text>
</comment>
<keyword evidence="2" id="KW-1003">Cell membrane</keyword>
<keyword evidence="5 6" id="KW-0472">Membrane</keyword>
<dbReference type="InterPro" id="IPR000620">
    <property type="entry name" value="EamA_dom"/>
</dbReference>
<dbReference type="SUPFAM" id="SSF103481">
    <property type="entry name" value="Multidrug resistance efflux transporter EmrE"/>
    <property type="match status" value="2"/>
</dbReference>
<feature type="transmembrane region" description="Helical" evidence="6">
    <location>
        <begin position="91"/>
        <end position="108"/>
    </location>
</feature>
<name>A0ABW5UJ64_9BURK</name>
<reference evidence="9" key="1">
    <citation type="journal article" date="2019" name="Int. J. Syst. Evol. Microbiol.">
        <title>The Global Catalogue of Microorganisms (GCM) 10K type strain sequencing project: providing services to taxonomists for standard genome sequencing and annotation.</title>
        <authorList>
            <consortium name="The Broad Institute Genomics Platform"/>
            <consortium name="The Broad Institute Genome Sequencing Center for Infectious Disease"/>
            <person name="Wu L."/>
            <person name="Ma J."/>
        </authorList>
    </citation>
    <scope>NUCLEOTIDE SEQUENCE [LARGE SCALE GENOMIC DNA]</scope>
    <source>
        <strain evidence="9">TISTR 1906</strain>
    </source>
</reference>
<keyword evidence="9" id="KW-1185">Reference proteome</keyword>
<feature type="transmembrane region" description="Helical" evidence="6">
    <location>
        <begin position="174"/>
        <end position="196"/>
    </location>
</feature>
<evidence type="ECO:0000256" key="3">
    <source>
        <dbReference type="ARBA" id="ARBA00022692"/>
    </source>
</evidence>
<dbReference type="PANTHER" id="PTHR42920">
    <property type="entry name" value="OS03G0707200 PROTEIN-RELATED"/>
    <property type="match status" value="1"/>
</dbReference>
<feature type="transmembrane region" description="Helical" evidence="6">
    <location>
        <begin position="208"/>
        <end position="227"/>
    </location>
</feature>
<evidence type="ECO:0000256" key="6">
    <source>
        <dbReference type="SAM" id="Phobius"/>
    </source>
</evidence>
<sequence length="317" mass="32331">MSTRTSTHPAPSATSLATGLGPVGLVLLAAMLWGTTGTAQHFAPGDLSAYWVGSLRMLMAALFFGVLALCARPQAGIAQPRQPTSRMGPRILFCGLCMAVYNLSFFAGVRACGVALGTALAIGSGPIWAGFMQAAVQKRWPAALWWLGTCIGVSGGIVMALASTGAAGGLPWHGMALCLLAGMSYAAYALANQALVRAGPVARANARVFGCAALLSLPCAALLGGPLHTTPEGWAVVAYLGVVATGCAYLLFSMGLRGMSVATGVALSKAEPITAFALSLAVVGERPAWWAVLGLAAVICGLWLVVRAEMREAGAPD</sequence>
<feature type="transmembrane region" description="Helical" evidence="6">
    <location>
        <begin position="233"/>
        <end position="252"/>
    </location>
</feature>
<comment type="subcellular location">
    <subcellularLocation>
        <location evidence="1">Cell membrane</location>
        <topology evidence="1">Multi-pass membrane protein</topology>
    </subcellularLocation>
</comment>
<dbReference type="PANTHER" id="PTHR42920:SF5">
    <property type="entry name" value="EAMA DOMAIN-CONTAINING PROTEIN"/>
    <property type="match status" value="1"/>
</dbReference>